<proteinExistence type="predicted"/>
<reference evidence="1" key="1">
    <citation type="submission" date="2024-07" db="EMBL/GenBank/DDBJ databases">
        <authorList>
            <person name="Yu S.T."/>
        </authorList>
    </citation>
    <scope>NUCLEOTIDE SEQUENCE</scope>
    <source>
        <strain evidence="1">R44</strain>
    </source>
</reference>
<dbReference type="PROSITE" id="PS51257">
    <property type="entry name" value="PROKAR_LIPOPROTEIN"/>
    <property type="match status" value="1"/>
</dbReference>
<protein>
    <submittedName>
        <fullName evidence="1">ABC transporter substrate-binding protein</fullName>
    </submittedName>
</protein>
<dbReference type="InterPro" id="IPR006059">
    <property type="entry name" value="SBP"/>
</dbReference>
<dbReference type="Pfam" id="PF13416">
    <property type="entry name" value="SBP_bac_8"/>
    <property type="match status" value="1"/>
</dbReference>
<dbReference type="SUPFAM" id="SSF53850">
    <property type="entry name" value="Periplasmic binding protein-like II"/>
    <property type="match status" value="1"/>
</dbReference>
<sequence>MRRSTLPTVTRTVGALTATALVFGLSACGGDSDGGGDAKSFTYWSMWRAEEPQAQVLKASIAEFTKSTGIKVEVDWVGRDVSKKIGPAIAANQAPDLWDQANDAIYGAVASAGQARDLSSVLSAQVPGENVPVAQVIPAKYFDMLPKDPGGSNHYVIPYEVATTGLYYNAADPDISAAMPSAPTDWAGLIKVCDTLKARKKPCFASEGEDYWTNGLYLDYLLNAGGVDVNKLAADKSGATWDDPAVLTAAQQVEQVVKGGYLIPGYDATKYPAQQTNWAGGKAGFLMNGSWVTAEVAKQVPATWKFGSILPPGTKSADATLFGFSIPKKAKHAEPAEKFIAFFMQKEQMAGMATTALNITPREDIPAPAGLEAAQKALSGASVRLPFDGVAGEWPAKVFSQNYLDLWHGKTTAAQYVAKSRADQVSYWKTQG</sequence>
<gene>
    <name evidence="1" type="ORF">AB5J54_38450</name>
</gene>
<dbReference type="PANTHER" id="PTHR43649:SF12">
    <property type="entry name" value="DIACETYLCHITOBIOSE BINDING PROTEIN DASA"/>
    <property type="match status" value="1"/>
</dbReference>
<dbReference type="Gene3D" id="3.40.190.10">
    <property type="entry name" value="Periplasmic binding protein-like II"/>
    <property type="match status" value="1"/>
</dbReference>
<dbReference type="AlphaFoldDB" id="A0AB39T910"/>
<dbReference type="InterPro" id="IPR050490">
    <property type="entry name" value="Bact_solute-bd_prot1"/>
</dbReference>
<accession>A0AB39T910</accession>
<organism evidence="1">
    <name type="scientific">Streptomyces sp. R44</name>
    <dbReference type="NCBI Taxonomy" id="3238633"/>
    <lineage>
        <taxon>Bacteria</taxon>
        <taxon>Bacillati</taxon>
        <taxon>Actinomycetota</taxon>
        <taxon>Actinomycetes</taxon>
        <taxon>Kitasatosporales</taxon>
        <taxon>Streptomycetaceae</taxon>
        <taxon>Streptomyces</taxon>
    </lineage>
</organism>
<dbReference type="PANTHER" id="PTHR43649">
    <property type="entry name" value="ARABINOSE-BINDING PROTEIN-RELATED"/>
    <property type="match status" value="1"/>
</dbReference>
<dbReference type="EMBL" id="CP163444">
    <property type="protein sequence ID" value="XDQ76048.1"/>
    <property type="molecule type" value="Genomic_DNA"/>
</dbReference>
<name>A0AB39T910_9ACTN</name>
<evidence type="ECO:0000313" key="1">
    <source>
        <dbReference type="EMBL" id="XDQ76048.1"/>
    </source>
</evidence>
<dbReference type="RefSeq" id="WP_369148598.1">
    <property type="nucleotide sequence ID" value="NZ_CP163444.1"/>
</dbReference>